<feature type="transmembrane region" description="Helical" evidence="1">
    <location>
        <begin position="6"/>
        <end position="27"/>
    </location>
</feature>
<accession>A0A261U640</accession>
<comment type="caution">
    <text evidence="2">The sequence shown here is derived from an EMBL/GenBank/DDBJ whole genome shotgun (WGS) entry which is preliminary data.</text>
</comment>
<evidence type="ECO:0000313" key="3">
    <source>
        <dbReference type="Proteomes" id="UP000216885"/>
    </source>
</evidence>
<keyword evidence="1" id="KW-0812">Transmembrane</keyword>
<dbReference type="Proteomes" id="UP000216885">
    <property type="component" value="Unassembled WGS sequence"/>
</dbReference>
<evidence type="ECO:0000313" key="2">
    <source>
        <dbReference type="EMBL" id="OZI56323.1"/>
    </source>
</evidence>
<proteinExistence type="predicted"/>
<name>A0A261U640_9BORD</name>
<dbReference type="RefSeq" id="WP_094838043.1">
    <property type="nucleotide sequence ID" value="NZ_NEVQ01000013.1"/>
</dbReference>
<sequence length="158" mass="17515">MIDIVVKTLMWGTSSVLLLAYFFGVTLRKPFKTVAVHFLMVLAVHVVLSAAAILLTKHGQGIKSLGLRGSPGVAAALLLGIKLYMAVLMIFLLNFFAALAQRGVSAMAKFHTTHNAANLDRQPVRGFLRHQQPIVRGYQALFMTGGVFMLWALWFRFR</sequence>
<gene>
    <name evidence="2" type="ORF">CAL20_12850</name>
</gene>
<reference evidence="2 3" key="1">
    <citation type="submission" date="2017-05" db="EMBL/GenBank/DDBJ databases">
        <title>Complete and WGS of Bordetella genogroups.</title>
        <authorList>
            <person name="Spilker T."/>
            <person name="LiPuma J."/>
        </authorList>
    </citation>
    <scope>NUCLEOTIDE SEQUENCE [LARGE SCALE GENOMIC DNA]</scope>
    <source>
        <strain evidence="2 3">AU9919</strain>
    </source>
</reference>
<keyword evidence="1" id="KW-1133">Transmembrane helix</keyword>
<feature type="transmembrane region" description="Helical" evidence="1">
    <location>
        <begin position="138"/>
        <end position="157"/>
    </location>
</feature>
<feature type="transmembrane region" description="Helical" evidence="1">
    <location>
        <begin position="34"/>
        <end position="55"/>
    </location>
</feature>
<keyword evidence="1" id="KW-0472">Membrane</keyword>
<protein>
    <submittedName>
        <fullName evidence="2">Uncharacterized protein</fullName>
    </submittedName>
</protein>
<dbReference type="AlphaFoldDB" id="A0A261U640"/>
<evidence type="ECO:0000256" key="1">
    <source>
        <dbReference type="SAM" id="Phobius"/>
    </source>
</evidence>
<keyword evidence="3" id="KW-1185">Reference proteome</keyword>
<dbReference type="EMBL" id="NEVQ01000013">
    <property type="protein sequence ID" value="OZI56323.1"/>
    <property type="molecule type" value="Genomic_DNA"/>
</dbReference>
<organism evidence="2 3">
    <name type="scientific">Bordetella genomosp. 4</name>
    <dbReference type="NCBI Taxonomy" id="463044"/>
    <lineage>
        <taxon>Bacteria</taxon>
        <taxon>Pseudomonadati</taxon>
        <taxon>Pseudomonadota</taxon>
        <taxon>Betaproteobacteria</taxon>
        <taxon>Burkholderiales</taxon>
        <taxon>Alcaligenaceae</taxon>
        <taxon>Bordetella</taxon>
    </lineage>
</organism>
<feature type="transmembrane region" description="Helical" evidence="1">
    <location>
        <begin position="75"/>
        <end position="100"/>
    </location>
</feature>